<sequence length="50" mass="5835">MSLDYAKIKEAAQNYEKDMTGFLRDIVKFPGESCDEKAHIDRIAQEMRKL</sequence>
<organism evidence="1 2">
    <name type="scientific">Enterocloster asparagiformis</name>
    <dbReference type="NCBI Taxonomy" id="333367"/>
    <lineage>
        <taxon>Bacteria</taxon>
        <taxon>Bacillati</taxon>
        <taxon>Bacillota</taxon>
        <taxon>Clostridia</taxon>
        <taxon>Lachnospirales</taxon>
        <taxon>Lachnospiraceae</taxon>
        <taxon>Enterocloster</taxon>
    </lineage>
</organism>
<feature type="non-terminal residue" evidence="1">
    <location>
        <position position="50"/>
    </location>
</feature>
<evidence type="ECO:0000313" key="2">
    <source>
        <dbReference type="Proteomes" id="UP000283880"/>
    </source>
</evidence>
<dbReference type="SUPFAM" id="SSF53187">
    <property type="entry name" value="Zn-dependent exopeptidases"/>
    <property type="match status" value="1"/>
</dbReference>
<accession>A0A413F7Z4</accession>
<dbReference type="EMBL" id="QSBM01000027">
    <property type="protein sequence ID" value="RGX22513.1"/>
    <property type="molecule type" value="Genomic_DNA"/>
</dbReference>
<keyword evidence="1" id="KW-0378">Hydrolase</keyword>
<evidence type="ECO:0000313" key="1">
    <source>
        <dbReference type="EMBL" id="RGX22513.1"/>
    </source>
</evidence>
<comment type="caution">
    <text evidence="1">The sequence shown here is derived from an EMBL/GenBank/DDBJ whole genome shotgun (WGS) entry which is preliminary data.</text>
</comment>
<dbReference type="Proteomes" id="UP000283880">
    <property type="component" value="Unassembled WGS sequence"/>
</dbReference>
<gene>
    <name evidence="1" type="ORF">DWV29_25600</name>
</gene>
<reference evidence="1 2" key="1">
    <citation type="submission" date="2018-08" db="EMBL/GenBank/DDBJ databases">
        <title>A genome reference for cultivated species of the human gut microbiota.</title>
        <authorList>
            <person name="Zou Y."/>
            <person name="Xue W."/>
            <person name="Luo G."/>
        </authorList>
    </citation>
    <scope>NUCLEOTIDE SEQUENCE [LARGE SCALE GENOMIC DNA]</scope>
    <source>
        <strain evidence="1 2">AF04-15</strain>
    </source>
</reference>
<name>A0A413F7Z4_9FIRM</name>
<proteinExistence type="predicted"/>
<dbReference type="GO" id="GO:0016787">
    <property type="term" value="F:hydrolase activity"/>
    <property type="evidence" value="ECO:0007669"/>
    <property type="project" value="UniProtKB-KW"/>
</dbReference>
<dbReference type="AlphaFoldDB" id="A0A413F7Z4"/>
<protein>
    <submittedName>
        <fullName evidence="1">YgeY family selenium metabolism-linked hydrolase</fullName>
    </submittedName>
</protein>